<proteinExistence type="inferred from homology"/>
<evidence type="ECO:0000256" key="9">
    <source>
        <dbReference type="SAM" id="MobiDB-lite"/>
    </source>
</evidence>
<dbReference type="PANTHER" id="PTHR11040:SF69">
    <property type="entry name" value="ZINC-REGULATED TRANSPORTER 2"/>
    <property type="match status" value="1"/>
</dbReference>
<feature type="transmembrane region" description="Helical" evidence="8">
    <location>
        <begin position="305"/>
        <end position="325"/>
    </location>
</feature>
<comment type="caution">
    <text evidence="10">The sequence shown here is derived from an EMBL/GenBank/DDBJ whole genome shotgun (WGS) entry which is preliminary data.</text>
</comment>
<reference evidence="10" key="1">
    <citation type="submission" date="2023-01" db="EMBL/GenBank/DDBJ databases">
        <title>The chitinases involved in constricting ring structure development in the nematode-trapping fungus Drechslerella dactyloides.</title>
        <authorList>
            <person name="Wang R."/>
            <person name="Zhang L."/>
            <person name="Tang P."/>
            <person name="Li S."/>
            <person name="Liang L."/>
        </authorList>
    </citation>
    <scope>NUCLEOTIDE SEQUENCE</scope>
    <source>
        <strain evidence="10">YMF1.00031</strain>
    </source>
</reference>
<name>A0AAD6NJE8_DREDA</name>
<keyword evidence="6 8" id="KW-0406">Ion transport</keyword>
<evidence type="ECO:0000256" key="8">
    <source>
        <dbReference type="RuleBase" id="RU362088"/>
    </source>
</evidence>
<sequence length="402" mass="43506">MAEPAEPSSTSGVYTLTQTVVCNENTNSEDMQGLRIAAIFVILVGSMFGAVFPIIAHQYPGIRGQKRIFFFVKYFGSGVIVATAFIHLLAPANEALSNPCLNDVITSYPWSEGIALMAVFSLFFVELLATSFATLAISDDGHGHSHDGGHSHSHEKERQTALPGEDHLGHVRKHQSIEAARGNETNSQIDRSEPQSSRESINQAAGGTVASGSIAQRTDAKTIMVDEEHGLDTAEDYASQLISVFIFEFGVVFHSVIIGLTLAVTGDNFTTLFIVLVFHQTFEGLALGTRLAVVPFSKARRATPYIMAVVYGLSTPLAIAVGMAARKSYTSNSTRAILVQGIFDAISAGILLYTGLIELMAHEFLFSETFRPVRRGKRRRLFGAYGCMMLGAGLMALLGYWA</sequence>
<evidence type="ECO:0000256" key="3">
    <source>
        <dbReference type="ARBA" id="ARBA00022448"/>
    </source>
</evidence>
<dbReference type="InterPro" id="IPR003689">
    <property type="entry name" value="ZIP"/>
</dbReference>
<evidence type="ECO:0000256" key="4">
    <source>
        <dbReference type="ARBA" id="ARBA00022692"/>
    </source>
</evidence>
<dbReference type="AlphaFoldDB" id="A0AAD6NJE8"/>
<keyword evidence="3 8" id="KW-0813">Transport</keyword>
<evidence type="ECO:0000256" key="7">
    <source>
        <dbReference type="ARBA" id="ARBA00023136"/>
    </source>
</evidence>
<feature type="transmembrane region" description="Helical" evidence="8">
    <location>
        <begin position="110"/>
        <end position="129"/>
    </location>
</feature>
<keyword evidence="5 8" id="KW-1133">Transmembrane helix</keyword>
<evidence type="ECO:0000256" key="5">
    <source>
        <dbReference type="ARBA" id="ARBA00022989"/>
    </source>
</evidence>
<feature type="compositionally biased region" description="Polar residues" evidence="9">
    <location>
        <begin position="183"/>
        <end position="213"/>
    </location>
</feature>
<protein>
    <recommendedName>
        <fullName evidence="12">ZIP zinc/iron transport family</fullName>
    </recommendedName>
</protein>
<feature type="transmembrane region" description="Helical" evidence="8">
    <location>
        <begin position="241"/>
        <end position="263"/>
    </location>
</feature>
<dbReference type="NCBIfam" id="TIGR00820">
    <property type="entry name" value="zip"/>
    <property type="match status" value="1"/>
</dbReference>
<comment type="subcellular location">
    <subcellularLocation>
        <location evidence="1 8">Membrane</location>
        <topology evidence="1 8">Multi-pass membrane protein</topology>
    </subcellularLocation>
</comment>
<dbReference type="Proteomes" id="UP001221413">
    <property type="component" value="Unassembled WGS sequence"/>
</dbReference>
<keyword evidence="11" id="KW-1185">Reference proteome</keyword>
<dbReference type="GO" id="GO:0005886">
    <property type="term" value="C:plasma membrane"/>
    <property type="evidence" value="ECO:0007669"/>
    <property type="project" value="TreeGrafter"/>
</dbReference>
<dbReference type="GO" id="GO:0071578">
    <property type="term" value="P:zinc ion import across plasma membrane"/>
    <property type="evidence" value="ECO:0007669"/>
    <property type="project" value="TreeGrafter"/>
</dbReference>
<feature type="transmembrane region" description="Helical" evidence="8">
    <location>
        <begin position="382"/>
        <end position="401"/>
    </location>
</feature>
<feature type="compositionally biased region" description="Basic and acidic residues" evidence="9">
    <location>
        <begin position="142"/>
        <end position="169"/>
    </location>
</feature>
<evidence type="ECO:0000313" key="11">
    <source>
        <dbReference type="Proteomes" id="UP001221413"/>
    </source>
</evidence>
<keyword evidence="7 8" id="KW-0472">Membrane</keyword>
<dbReference type="Pfam" id="PF02535">
    <property type="entry name" value="Zip"/>
    <property type="match status" value="1"/>
</dbReference>
<dbReference type="PANTHER" id="PTHR11040">
    <property type="entry name" value="ZINC/IRON TRANSPORTER"/>
    <property type="match status" value="1"/>
</dbReference>
<evidence type="ECO:0008006" key="12">
    <source>
        <dbReference type="Google" id="ProtNLM"/>
    </source>
</evidence>
<dbReference type="GO" id="GO:0000007">
    <property type="term" value="F:low-affinity zinc ion transmembrane transporter activity"/>
    <property type="evidence" value="ECO:0007669"/>
    <property type="project" value="TreeGrafter"/>
</dbReference>
<dbReference type="InterPro" id="IPR004698">
    <property type="entry name" value="Zn/Fe_permease_fun/pln"/>
</dbReference>
<dbReference type="EMBL" id="JAQGDS010000005">
    <property type="protein sequence ID" value="KAJ6260559.1"/>
    <property type="molecule type" value="Genomic_DNA"/>
</dbReference>
<organism evidence="10 11">
    <name type="scientific">Drechslerella dactyloides</name>
    <name type="common">Nematode-trapping fungus</name>
    <name type="synonym">Arthrobotrys dactyloides</name>
    <dbReference type="NCBI Taxonomy" id="74499"/>
    <lineage>
        <taxon>Eukaryota</taxon>
        <taxon>Fungi</taxon>
        <taxon>Dikarya</taxon>
        <taxon>Ascomycota</taxon>
        <taxon>Pezizomycotina</taxon>
        <taxon>Orbiliomycetes</taxon>
        <taxon>Orbiliales</taxon>
        <taxon>Orbiliaceae</taxon>
        <taxon>Drechslerella</taxon>
    </lineage>
</organism>
<feature type="region of interest" description="Disordered" evidence="9">
    <location>
        <begin position="142"/>
        <end position="213"/>
    </location>
</feature>
<comment type="similarity">
    <text evidence="2 8">Belongs to the ZIP transporter (TC 2.A.5) family.</text>
</comment>
<evidence type="ECO:0000313" key="10">
    <source>
        <dbReference type="EMBL" id="KAJ6260559.1"/>
    </source>
</evidence>
<feature type="transmembrane region" description="Helical" evidence="8">
    <location>
        <begin position="36"/>
        <end position="56"/>
    </location>
</feature>
<evidence type="ECO:0000256" key="1">
    <source>
        <dbReference type="ARBA" id="ARBA00004141"/>
    </source>
</evidence>
<keyword evidence="4 8" id="KW-0812">Transmembrane</keyword>
<feature type="transmembrane region" description="Helical" evidence="8">
    <location>
        <begin position="269"/>
        <end position="293"/>
    </location>
</feature>
<accession>A0AAD6NJE8</accession>
<feature type="transmembrane region" description="Helical" evidence="8">
    <location>
        <begin position="337"/>
        <end position="361"/>
    </location>
</feature>
<evidence type="ECO:0000256" key="2">
    <source>
        <dbReference type="ARBA" id="ARBA00006939"/>
    </source>
</evidence>
<evidence type="ECO:0000256" key="6">
    <source>
        <dbReference type="ARBA" id="ARBA00023065"/>
    </source>
</evidence>
<gene>
    <name evidence="10" type="ORF">Dda_4785</name>
</gene>
<feature type="transmembrane region" description="Helical" evidence="8">
    <location>
        <begin position="68"/>
        <end position="90"/>
    </location>
</feature>